<feature type="region of interest" description="Disordered" evidence="1">
    <location>
        <begin position="25"/>
        <end position="60"/>
    </location>
</feature>
<reference evidence="2 3" key="1">
    <citation type="journal article" date="2023" name="Plants (Basel)">
        <title>Bridging the Gap: Combining Genomics and Transcriptomics Approaches to Understand Stylosanthes scabra, an Orphan Legume from the Brazilian Caatinga.</title>
        <authorList>
            <person name="Ferreira-Neto J.R.C."/>
            <person name="da Silva M.D."/>
            <person name="Binneck E."/>
            <person name="de Melo N.F."/>
            <person name="da Silva R.H."/>
            <person name="de Melo A.L.T.M."/>
            <person name="Pandolfi V."/>
            <person name="Bustamante F.O."/>
            <person name="Brasileiro-Vidal A.C."/>
            <person name="Benko-Iseppon A.M."/>
        </authorList>
    </citation>
    <scope>NUCLEOTIDE SEQUENCE [LARGE SCALE GENOMIC DNA]</scope>
    <source>
        <tissue evidence="2">Leaves</tissue>
    </source>
</reference>
<sequence>MAPKGKAKVREPPTRFSLRLAALKIRQSRDKAGPSRTAPINDESIEISSDSESEEVPKYI</sequence>
<accession>A0ABU6SWP1</accession>
<name>A0ABU6SWP1_9FABA</name>
<dbReference type="EMBL" id="JASCZI010062145">
    <property type="protein sequence ID" value="MED6140143.1"/>
    <property type="molecule type" value="Genomic_DNA"/>
</dbReference>
<organism evidence="2 3">
    <name type="scientific">Stylosanthes scabra</name>
    <dbReference type="NCBI Taxonomy" id="79078"/>
    <lineage>
        <taxon>Eukaryota</taxon>
        <taxon>Viridiplantae</taxon>
        <taxon>Streptophyta</taxon>
        <taxon>Embryophyta</taxon>
        <taxon>Tracheophyta</taxon>
        <taxon>Spermatophyta</taxon>
        <taxon>Magnoliopsida</taxon>
        <taxon>eudicotyledons</taxon>
        <taxon>Gunneridae</taxon>
        <taxon>Pentapetalae</taxon>
        <taxon>rosids</taxon>
        <taxon>fabids</taxon>
        <taxon>Fabales</taxon>
        <taxon>Fabaceae</taxon>
        <taxon>Papilionoideae</taxon>
        <taxon>50 kb inversion clade</taxon>
        <taxon>dalbergioids sensu lato</taxon>
        <taxon>Dalbergieae</taxon>
        <taxon>Pterocarpus clade</taxon>
        <taxon>Stylosanthes</taxon>
    </lineage>
</organism>
<evidence type="ECO:0000256" key="1">
    <source>
        <dbReference type="SAM" id="MobiDB-lite"/>
    </source>
</evidence>
<evidence type="ECO:0000313" key="3">
    <source>
        <dbReference type="Proteomes" id="UP001341840"/>
    </source>
</evidence>
<protein>
    <submittedName>
        <fullName evidence="2">Uncharacterized protein</fullName>
    </submittedName>
</protein>
<keyword evidence="3" id="KW-1185">Reference proteome</keyword>
<gene>
    <name evidence="2" type="ORF">PIB30_090230</name>
</gene>
<comment type="caution">
    <text evidence="2">The sequence shown here is derived from an EMBL/GenBank/DDBJ whole genome shotgun (WGS) entry which is preliminary data.</text>
</comment>
<proteinExistence type="predicted"/>
<dbReference type="Proteomes" id="UP001341840">
    <property type="component" value="Unassembled WGS sequence"/>
</dbReference>
<feature type="compositionally biased region" description="Acidic residues" evidence="1">
    <location>
        <begin position="43"/>
        <end position="54"/>
    </location>
</feature>
<evidence type="ECO:0000313" key="2">
    <source>
        <dbReference type="EMBL" id="MED6140143.1"/>
    </source>
</evidence>